<organism evidence="9 10">
    <name type="scientific">Nonomuraea composti</name>
    <dbReference type="NCBI Taxonomy" id="2720023"/>
    <lineage>
        <taxon>Bacteria</taxon>
        <taxon>Bacillati</taxon>
        <taxon>Actinomycetota</taxon>
        <taxon>Actinomycetes</taxon>
        <taxon>Streptosporangiales</taxon>
        <taxon>Streptosporangiaceae</taxon>
        <taxon>Nonomuraea</taxon>
    </lineage>
</organism>
<keyword evidence="5 7" id="KW-0472">Membrane</keyword>
<keyword evidence="4 7" id="KW-1133">Transmembrane helix</keyword>
<dbReference type="RefSeq" id="WP_168009713.1">
    <property type="nucleotide sequence ID" value="NZ_JAATEP010000007.1"/>
</dbReference>
<dbReference type="Pfam" id="PF02687">
    <property type="entry name" value="FtsX"/>
    <property type="match status" value="2"/>
</dbReference>
<protein>
    <submittedName>
        <fullName evidence="9">FtsX-like permease family protein</fullName>
    </submittedName>
</protein>
<feature type="transmembrane region" description="Helical" evidence="7">
    <location>
        <begin position="363"/>
        <end position="386"/>
    </location>
</feature>
<dbReference type="PANTHER" id="PTHR30572">
    <property type="entry name" value="MEMBRANE COMPONENT OF TRANSPORTER-RELATED"/>
    <property type="match status" value="1"/>
</dbReference>
<feature type="domain" description="ABC3 transporter permease C-terminal" evidence="8">
    <location>
        <begin position="275"/>
        <end position="393"/>
    </location>
</feature>
<evidence type="ECO:0000259" key="8">
    <source>
        <dbReference type="Pfam" id="PF02687"/>
    </source>
</evidence>
<proteinExistence type="inferred from homology"/>
<evidence type="ECO:0000256" key="3">
    <source>
        <dbReference type="ARBA" id="ARBA00022692"/>
    </source>
</evidence>
<dbReference type="InterPro" id="IPR050250">
    <property type="entry name" value="Macrolide_Exporter_MacB"/>
</dbReference>
<keyword evidence="3 7" id="KW-0812">Transmembrane</keyword>
<dbReference type="InterPro" id="IPR003838">
    <property type="entry name" value="ABC3_permease_C"/>
</dbReference>
<evidence type="ECO:0000256" key="2">
    <source>
        <dbReference type="ARBA" id="ARBA00022475"/>
    </source>
</evidence>
<comment type="subcellular location">
    <subcellularLocation>
        <location evidence="1">Cell membrane</location>
        <topology evidence="1">Multi-pass membrane protein</topology>
    </subcellularLocation>
</comment>
<evidence type="ECO:0000313" key="10">
    <source>
        <dbReference type="Proteomes" id="UP000696294"/>
    </source>
</evidence>
<feature type="transmembrane region" description="Helical" evidence="7">
    <location>
        <begin position="501"/>
        <end position="521"/>
    </location>
</feature>
<feature type="transmembrane region" description="Helical" evidence="7">
    <location>
        <begin position="451"/>
        <end position="472"/>
    </location>
</feature>
<feature type="transmembrane region" description="Helical" evidence="7">
    <location>
        <begin position="21"/>
        <end position="42"/>
    </location>
</feature>
<dbReference type="Proteomes" id="UP000696294">
    <property type="component" value="Unassembled WGS sequence"/>
</dbReference>
<keyword evidence="10" id="KW-1185">Reference proteome</keyword>
<evidence type="ECO:0000256" key="4">
    <source>
        <dbReference type="ARBA" id="ARBA00022989"/>
    </source>
</evidence>
<evidence type="ECO:0000256" key="7">
    <source>
        <dbReference type="SAM" id="Phobius"/>
    </source>
</evidence>
<dbReference type="EMBL" id="JAATEP010000007">
    <property type="protein sequence ID" value="NJP90179.1"/>
    <property type="molecule type" value="Genomic_DNA"/>
</dbReference>
<reference evidence="9 10" key="1">
    <citation type="submission" date="2020-03" db="EMBL/GenBank/DDBJ databases">
        <title>WGS of actinomycetes isolated from Thailand.</title>
        <authorList>
            <person name="Thawai C."/>
        </authorList>
    </citation>
    <scope>NUCLEOTIDE SEQUENCE [LARGE SCALE GENOMIC DNA]</scope>
    <source>
        <strain evidence="9 10">FMUSA5-5</strain>
    </source>
</reference>
<feature type="transmembrane region" description="Helical" evidence="7">
    <location>
        <begin position="836"/>
        <end position="859"/>
    </location>
</feature>
<comment type="caution">
    <text evidence="9">The sequence shown here is derived from an EMBL/GenBank/DDBJ whole genome shotgun (WGS) entry which is preliminary data.</text>
</comment>
<name>A0ABX1B1J0_9ACTN</name>
<feature type="transmembrane region" description="Helical" evidence="7">
    <location>
        <begin position="412"/>
        <end position="431"/>
    </location>
</feature>
<evidence type="ECO:0000256" key="5">
    <source>
        <dbReference type="ARBA" id="ARBA00023136"/>
    </source>
</evidence>
<feature type="transmembrane region" description="Helical" evidence="7">
    <location>
        <begin position="793"/>
        <end position="816"/>
    </location>
</feature>
<comment type="similarity">
    <text evidence="6">Belongs to the ABC-4 integral membrane protein family.</text>
</comment>
<feature type="domain" description="ABC3 transporter permease C-terminal" evidence="8">
    <location>
        <begin position="751"/>
        <end position="860"/>
    </location>
</feature>
<evidence type="ECO:0000313" key="9">
    <source>
        <dbReference type="EMBL" id="NJP90179.1"/>
    </source>
</evidence>
<dbReference type="PANTHER" id="PTHR30572:SF4">
    <property type="entry name" value="ABC TRANSPORTER PERMEASE YTRF"/>
    <property type="match status" value="1"/>
</dbReference>
<keyword evidence="2" id="KW-1003">Cell membrane</keyword>
<feature type="transmembrane region" description="Helical" evidence="7">
    <location>
        <begin position="323"/>
        <end position="343"/>
    </location>
</feature>
<sequence>MSALRAALRISRRDALRAKGRTALIMVMIGLPVLAITALLTLSSTTELTPREELPSRLGSVADAAVLAHPTTLPVEQEPAGRWGNQDPDKTGAPAHWTTAEVARLIGGRAIPFYDYTADARIQDGFERVDLLEIDLRDPLTGGLRTPAEGRLPATPQEIAVTPALLDRGVRVGGTLQLTRSGAPKRVVGVVGNPTRPGVMEVVGLYGSVLAKKIDPQGNGWLVDTPGPVTWEKVRELNQAGLRVASRAVIESPRGEQRDYARFQRDDWLWLAIAVLLVVTETVLLAGPAFAVGLRRRRRELATIAAQGGSAAHLRMIVLADGLVLGGVAALIGVALGIGTGAVAESIAARLLDWNSGPVDVPWAEVLGVAALGLLSALVAAVAPAVQAARQSPARVLAGRPDEVRDRPARPLAGLVLLVLGLSLTVLLAFQPHWLMSVSGVRVLSESRHELLVVAASTVVLFGLILLMPWLVRRTAPLAARLPLPARLSVRDATRHRARTVSAVAAVMAATMGAVTVGLAYTTTYTAEQRMNRIDAPEGTLTVQSSDLDAATWARVRAAVQERLPGASLVPALEAQDGAGHSIATMIQTESPECASEECPHHGLSYFDVPIGDARVLALLQGRRDPQAAAALAAGKVVVFDPRLVSDGTVSLTMLPRTGDGGPEKKLQVPAVVAQGAQPEQGGAVVPASAVTAAGYRTAERRIYVPPAGHVRDQRDLQRFSDHLQSVTTHAYAGLAQDPTAQKLATLLAAALAAAVVLVLGGTFAATGLAVADMRRDLDILHAVGGRPLTRRLVVAAQAGYIAGLGALIGLVAGAVTGRSLSASMAWMWGDNPVVVPWAFLAALVLGLPLLAALLAGLFTRTRAKPARRVA</sequence>
<accession>A0ABX1B1J0</accession>
<evidence type="ECO:0000256" key="6">
    <source>
        <dbReference type="ARBA" id="ARBA00038076"/>
    </source>
</evidence>
<evidence type="ECO:0000256" key="1">
    <source>
        <dbReference type="ARBA" id="ARBA00004651"/>
    </source>
</evidence>
<feature type="transmembrane region" description="Helical" evidence="7">
    <location>
        <begin position="268"/>
        <end position="294"/>
    </location>
</feature>
<gene>
    <name evidence="9" type="ORF">HCN51_12090</name>
</gene>
<feature type="transmembrane region" description="Helical" evidence="7">
    <location>
        <begin position="747"/>
        <end position="772"/>
    </location>
</feature>